<keyword evidence="4 7" id="KW-1133">Transmembrane helix</keyword>
<dbReference type="InterPro" id="IPR023271">
    <property type="entry name" value="Aquaporin-like"/>
</dbReference>
<dbReference type="EMBL" id="WAAU01000031">
    <property type="protein sequence ID" value="KAB1153646.1"/>
    <property type="molecule type" value="Genomic_DNA"/>
</dbReference>
<sequence length="213" mass="22607">MRKYIAEFIGTFALVFCGTGAVIVNSLSEGSLGLLGISAVFGIVIMGIIYVFGAFSGVHINPAVTIALVVGKLMPKREVIHYVIAQVLGAFLASVLLYLIFPETQTLGETLPSEGIISSFALETVLTFFLMLTILGVTSQKEYSHLAGIVIGVFVTGIILIAGPISGGSFNPARSLAPAVLSGNIHLLWIYIIAPMLGSVLAMLLWKFMVSEE</sequence>
<dbReference type="Proteomes" id="UP000467305">
    <property type="component" value="Unassembled WGS sequence"/>
</dbReference>
<evidence type="ECO:0000256" key="4">
    <source>
        <dbReference type="ARBA" id="ARBA00022989"/>
    </source>
</evidence>
<evidence type="ECO:0000256" key="3">
    <source>
        <dbReference type="ARBA" id="ARBA00022692"/>
    </source>
</evidence>
<comment type="similarity">
    <text evidence="6">Belongs to the MIP/aquaporin (TC 1.A.8) family.</text>
</comment>
<evidence type="ECO:0000256" key="7">
    <source>
        <dbReference type="SAM" id="Phobius"/>
    </source>
</evidence>
<dbReference type="AlphaFoldDB" id="A0A7J5A7W0"/>
<keyword evidence="3 6" id="KW-0812">Transmembrane</keyword>
<accession>A0A7J5A7W0</accession>
<reference evidence="8 9" key="1">
    <citation type="submission" date="2019-09" db="EMBL/GenBank/DDBJ databases">
        <authorList>
            <person name="Cao W.R."/>
        </authorList>
    </citation>
    <scope>NUCLEOTIDE SEQUENCE [LARGE SCALE GENOMIC DNA]</scope>
    <source>
        <strain evidence="9">a4</strain>
    </source>
</reference>
<dbReference type="PRINTS" id="PR00783">
    <property type="entry name" value="MINTRINSICP"/>
</dbReference>
<dbReference type="Gene3D" id="1.20.1080.10">
    <property type="entry name" value="Glycerol uptake facilitator protein"/>
    <property type="match status" value="1"/>
</dbReference>
<dbReference type="SUPFAM" id="SSF81338">
    <property type="entry name" value="Aquaporin-like"/>
    <property type="match status" value="1"/>
</dbReference>
<keyword evidence="2 6" id="KW-0813">Transport</keyword>
<evidence type="ECO:0000256" key="2">
    <source>
        <dbReference type="ARBA" id="ARBA00022448"/>
    </source>
</evidence>
<protein>
    <submittedName>
        <fullName evidence="8">Aquaporin</fullName>
    </submittedName>
</protein>
<feature type="transmembrane region" description="Helical" evidence="7">
    <location>
        <begin position="79"/>
        <end position="101"/>
    </location>
</feature>
<keyword evidence="9" id="KW-1185">Reference proteome</keyword>
<feature type="transmembrane region" description="Helical" evidence="7">
    <location>
        <begin position="34"/>
        <end position="58"/>
    </location>
</feature>
<dbReference type="InterPro" id="IPR000425">
    <property type="entry name" value="MIP"/>
</dbReference>
<evidence type="ECO:0000256" key="5">
    <source>
        <dbReference type="ARBA" id="ARBA00023136"/>
    </source>
</evidence>
<comment type="subcellular location">
    <subcellularLocation>
        <location evidence="1">Membrane</location>
        <topology evidence="1">Multi-pass membrane protein</topology>
    </subcellularLocation>
</comment>
<proteinExistence type="inferred from homology"/>
<evidence type="ECO:0000256" key="1">
    <source>
        <dbReference type="ARBA" id="ARBA00004141"/>
    </source>
</evidence>
<dbReference type="GO" id="GO:0016020">
    <property type="term" value="C:membrane"/>
    <property type="evidence" value="ECO:0007669"/>
    <property type="project" value="UniProtKB-SubCell"/>
</dbReference>
<evidence type="ECO:0000313" key="8">
    <source>
        <dbReference type="EMBL" id="KAB1153646.1"/>
    </source>
</evidence>
<dbReference type="RefSeq" id="WP_150901185.1">
    <property type="nucleotide sequence ID" value="NZ_WAAU01000031.1"/>
</dbReference>
<dbReference type="PANTHER" id="PTHR45724:SF27">
    <property type="entry name" value="AQUAPORIN NIP2-1-RELATED"/>
    <property type="match status" value="1"/>
</dbReference>
<organism evidence="8 9">
    <name type="scientific">Tenacibaculum aiptasiae</name>
    <dbReference type="NCBI Taxonomy" id="426481"/>
    <lineage>
        <taxon>Bacteria</taxon>
        <taxon>Pseudomonadati</taxon>
        <taxon>Bacteroidota</taxon>
        <taxon>Flavobacteriia</taxon>
        <taxon>Flavobacteriales</taxon>
        <taxon>Flavobacteriaceae</taxon>
        <taxon>Tenacibaculum</taxon>
    </lineage>
</organism>
<dbReference type="PROSITE" id="PS00221">
    <property type="entry name" value="MIP"/>
    <property type="match status" value="1"/>
</dbReference>
<evidence type="ECO:0000313" key="9">
    <source>
        <dbReference type="Proteomes" id="UP000467305"/>
    </source>
</evidence>
<dbReference type="InterPro" id="IPR022357">
    <property type="entry name" value="MIP_CS"/>
</dbReference>
<evidence type="ECO:0000256" key="6">
    <source>
        <dbReference type="RuleBase" id="RU000477"/>
    </source>
</evidence>
<dbReference type="OrthoDB" id="9807293at2"/>
<gene>
    <name evidence="8" type="ORF">F7018_16405</name>
</gene>
<name>A0A7J5A7W0_9FLAO</name>
<feature type="transmembrane region" description="Helical" evidence="7">
    <location>
        <begin position="145"/>
        <end position="165"/>
    </location>
</feature>
<dbReference type="PANTHER" id="PTHR45724">
    <property type="entry name" value="AQUAPORIN NIP2-1"/>
    <property type="match status" value="1"/>
</dbReference>
<feature type="transmembrane region" description="Helical" evidence="7">
    <location>
        <begin position="185"/>
        <end position="206"/>
    </location>
</feature>
<comment type="caution">
    <text evidence="8">The sequence shown here is derived from an EMBL/GenBank/DDBJ whole genome shotgun (WGS) entry which is preliminary data.</text>
</comment>
<dbReference type="InterPro" id="IPR034294">
    <property type="entry name" value="Aquaporin_transptr"/>
</dbReference>
<feature type="transmembrane region" description="Helical" evidence="7">
    <location>
        <begin position="7"/>
        <end position="28"/>
    </location>
</feature>
<feature type="transmembrane region" description="Helical" evidence="7">
    <location>
        <begin position="116"/>
        <end position="138"/>
    </location>
</feature>
<keyword evidence="5 7" id="KW-0472">Membrane</keyword>
<dbReference type="GO" id="GO:0015267">
    <property type="term" value="F:channel activity"/>
    <property type="evidence" value="ECO:0007669"/>
    <property type="project" value="InterPro"/>
</dbReference>
<dbReference type="Pfam" id="PF00230">
    <property type="entry name" value="MIP"/>
    <property type="match status" value="1"/>
</dbReference>